<dbReference type="GO" id="GO:0009000">
    <property type="term" value="F:selenocysteine lyase activity"/>
    <property type="evidence" value="ECO:0007669"/>
    <property type="project" value="UniProtKB-EC"/>
</dbReference>
<dbReference type="EC" id="2.8.1.7" evidence="8"/>
<name>A0ABU1UV85_9GAMM</name>
<dbReference type="NCBIfam" id="TIGR01979">
    <property type="entry name" value="sufS"/>
    <property type="match status" value="1"/>
</dbReference>
<evidence type="ECO:0000313" key="11">
    <source>
        <dbReference type="Proteomes" id="UP001253595"/>
    </source>
</evidence>
<dbReference type="InterPro" id="IPR010970">
    <property type="entry name" value="Cys_dSase_SufS"/>
</dbReference>
<dbReference type="Gene3D" id="3.90.1150.10">
    <property type="entry name" value="Aspartate Aminotransferase, domain 1"/>
    <property type="match status" value="1"/>
</dbReference>
<organism evidence="10 11">
    <name type="scientific">Cellvibrio fibrivorans</name>
    <dbReference type="NCBI Taxonomy" id="126350"/>
    <lineage>
        <taxon>Bacteria</taxon>
        <taxon>Pseudomonadati</taxon>
        <taxon>Pseudomonadota</taxon>
        <taxon>Gammaproteobacteria</taxon>
        <taxon>Cellvibrionales</taxon>
        <taxon>Cellvibrionaceae</taxon>
        <taxon>Cellvibrio</taxon>
    </lineage>
</organism>
<comment type="catalytic activity">
    <reaction evidence="6 8">
        <text>(sulfur carrier)-H + L-cysteine = (sulfur carrier)-SH + L-alanine</text>
        <dbReference type="Rhea" id="RHEA:43892"/>
        <dbReference type="Rhea" id="RHEA-COMP:14737"/>
        <dbReference type="Rhea" id="RHEA-COMP:14739"/>
        <dbReference type="ChEBI" id="CHEBI:29917"/>
        <dbReference type="ChEBI" id="CHEBI:35235"/>
        <dbReference type="ChEBI" id="CHEBI:57972"/>
        <dbReference type="ChEBI" id="CHEBI:64428"/>
        <dbReference type="EC" id="2.8.1.7"/>
    </reaction>
</comment>
<dbReference type="InterPro" id="IPR015421">
    <property type="entry name" value="PyrdxlP-dep_Trfase_major"/>
</dbReference>
<dbReference type="CDD" id="cd06453">
    <property type="entry name" value="SufS_like"/>
    <property type="match status" value="1"/>
</dbReference>
<dbReference type="RefSeq" id="WP_310069778.1">
    <property type="nucleotide sequence ID" value="NZ_JAVDVX010000002.1"/>
</dbReference>
<comment type="caution">
    <text evidence="10">The sequence shown here is derived from an EMBL/GenBank/DDBJ whole genome shotgun (WGS) entry which is preliminary data.</text>
</comment>
<keyword evidence="5 8" id="KW-0663">Pyridoxal phosphate</keyword>
<evidence type="ECO:0000256" key="6">
    <source>
        <dbReference type="ARBA" id="ARBA00050776"/>
    </source>
</evidence>
<dbReference type="GO" id="GO:0031071">
    <property type="term" value="F:cysteine desulfurase activity"/>
    <property type="evidence" value="ECO:0007669"/>
    <property type="project" value="UniProtKB-EC"/>
</dbReference>
<keyword evidence="11" id="KW-1185">Reference proteome</keyword>
<dbReference type="InterPro" id="IPR015422">
    <property type="entry name" value="PyrdxlP-dep_Trfase_small"/>
</dbReference>
<evidence type="ECO:0000259" key="9">
    <source>
        <dbReference type="Pfam" id="PF00266"/>
    </source>
</evidence>
<comment type="cofactor">
    <cofactor evidence="1 7">
        <name>pyridoxal 5'-phosphate</name>
        <dbReference type="ChEBI" id="CHEBI:597326"/>
    </cofactor>
</comment>
<dbReference type="PANTHER" id="PTHR43586">
    <property type="entry name" value="CYSTEINE DESULFURASE"/>
    <property type="match status" value="1"/>
</dbReference>
<dbReference type="Gene3D" id="3.40.640.10">
    <property type="entry name" value="Type I PLP-dependent aspartate aminotransferase-like (Major domain)"/>
    <property type="match status" value="1"/>
</dbReference>
<dbReference type="PANTHER" id="PTHR43586:SF8">
    <property type="entry name" value="CYSTEINE DESULFURASE 1, CHLOROPLASTIC"/>
    <property type="match status" value="1"/>
</dbReference>
<dbReference type="SUPFAM" id="SSF53383">
    <property type="entry name" value="PLP-dependent transferases"/>
    <property type="match status" value="1"/>
</dbReference>
<evidence type="ECO:0000256" key="3">
    <source>
        <dbReference type="ARBA" id="ARBA00010447"/>
    </source>
</evidence>
<evidence type="ECO:0000256" key="1">
    <source>
        <dbReference type="ARBA" id="ARBA00001933"/>
    </source>
</evidence>
<dbReference type="PIRSF" id="PIRSF005572">
    <property type="entry name" value="NifS"/>
    <property type="match status" value="1"/>
</dbReference>
<comment type="similarity">
    <text evidence="3 8">Belongs to the class-V pyridoxal-phosphate-dependent aminotransferase family. Csd subfamily.</text>
</comment>
<comment type="function">
    <text evidence="2 8">Catalyzes the removal of elemental sulfur and selenium atoms from L-cysteine, L-cystine, L-selenocysteine, and L-selenocystine to produce L-alanine.</text>
</comment>
<evidence type="ECO:0000256" key="4">
    <source>
        <dbReference type="ARBA" id="ARBA00022679"/>
    </source>
</evidence>
<evidence type="ECO:0000313" key="10">
    <source>
        <dbReference type="EMBL" id="MDR7089114.1"/>
    </source>
</evidence>
<dbReference type="InterPro" id="IPR000192">
    <property type="entry name" value="Aminotrans_V_dom"/>
</dbReference>
<evidence type="ECO:0000256" key="2">
    <source>
        <dbReference type="ARBA" id="ARBA00002824"/>
    </source>
</evidence>
<keyword evidence="10" id="KW-0456">Lyase</keyword>
<evidence type="ECO:0000256" key="7">
    <source>
        <dbReference type="RuleBase" id="RU004504"/>
    </source>
</evidence>
<dbReference type="PROSITE" id="PS00595">
    <property type="entry name" value="AA_TRANSFER_CLASS_5"/>
    <property type="match status" value="1"/>
</dbReference>
<accession>A0ABU1UV85</accession>
<proteinExistence type="inferred from homology"/>
<dbReference type="Proteomes" id="UP001253595">
    <property type="component" value="Unassembled WGS sequence"/>
</dbReference>
<protein>
    <recommendedName>
        <fullName evidence="8">Cysteine desulfurase</fullName>
        <ecNumber evidence="8">2.8.1.7</ecNumber>
    </recommendedName>
</protein>
<dbReference type="InterPro" id="IPR015424">
    <property type="entry name" value="PyrdxlP-dep_Trfase"/>
</dbReference>
<reference evidence="10 11" key="1">
    <citation type="submission" date="2023-07" db="EMBL/GenBank/DDBJ databases">
        <title>Sorghum-associated microbial communities from plants grown in Nebraska, USA.</title>
        <authorList>
            <person name="Schachtman D."/>
        </authorList>
    </citation>
    <scope>NUCLEOTIDE SEQUENCE [LARGE SCALE GENOMIC DNA]</scope>
    <source>
        <strain evidence="10 11">BE190</strain>
    </source>
</reference>
<evidence type="ECO:0000256" key="8">
    <source>
        <dbReference type="RuleBase" id="RU004506"/>
    </source>
</evidence>
<dbReference type="InterPro" id="IPR020578">
    <property type="entry name" value="Aminotrans_V_PyrdxlP_BS"/>
</dbReference>
<feature type="domain" description="Aminotransferase class V" evidence="9">
    <location>
        <begin position="35"/>
        <end position="404"/>
    </location>
</feature>
<keyword evidence="4 8" id="KW-0808">Transferase</keyword>
<dbReference type="Pfam" id="PF00266">
    <property type="entry name" value="Aminotran_5"/>
    <property type="match status" value="1"/>
</dbReference>
<gene>
    <name evidence="10" type="ORF">J2X05_001120</name>
</gene>
<sequence length="416" mass="44687">MTKSLGDIDVLHFDVETIRADFPILHQQVNGQPLVYLDNAATTQKPNAVIDAISDYYRNDNSNVHRGAHALADRATVKFEAAREKVAQFLNAPAAKQIIWTRGTTESINLVAASWGKTNLQPGDRILVSAMEHHSNIVPWQLIAQTTGAKVEPIPVDANGNINMLAFDAMLDAHVKMVAVGHVSNAMGTINPIEKIITLAHAVGARVLIDGAQAVSHWAVDVQKLNCDFYVFSAHKLFGPTGLGVLYGKEDLLNAMSPYQGGGEMIETVSFAGTTFNQLPYKFEAGTPDIAGAIGLGAAIDYLNSINRTAAAAHEQALLNYAEEKARATAGLKLVGTAAHKTSVMSFLLEGAHPADVGVLLDKQGIAVRTGNHCAQPIMDQYGIPGTVRASFSFYNTFAEVDRLFAAIEKAKTFLL</sequence>
<dbReference type="InterPro" id="IPR016454">
    <property type="entry name" value="Cysteine_dSase"/>
</dbReference>
<evidence type="ECO:0000256" key="5">
    <source>
        <dbReference type="ARBA" id="ARBA00022898"/>
    </source>
</evidence>
<dbReference type="EMBL" id="JAVDVX010000002">
    <property type="protein sequence ID" value="MDR7089114.1"/>
    <property type="molecule type" value="Genomic_DNA"/>
</dbReference>